<gene>
    <name evidence="2" type="ORF">NQ315_004645</name>
</gene>
<dbReference type="EMBL" id="JANEYG010000049">
    <property type="protein sequence ID" value="KAJ8915832.1"/>
    <property type="molecule type" value="Genomic_DNA"/>
</dbReference>
<evidence type="ECO:0000313" key="3">
    <source>
        <dbReference type="Proteomes" id="UP001159042"/>
    </source>
</evidence>
<dbReference type="AlphaFoldDB" id="A0AAV8VPE4"/>
<accession>A0AAV8VPE4</accession>
<keyword evidence="3" id="KW-1185">Reference proteome</keyword>
<keyword evidence="1" id="KW-0812">Transmembrane</keyword>
<organism evidence="2 3">
    <name type="scientific">Exocentrus adspersus</name>
    <dbReference type="NCBI Taxonomy" id="1586481"/>
    <lineage>
        <taxon>Eukaryota</taxon>
        <taxon>Metazoa</taxon>
        <taxon>Ecdysozoa</taxon>
        <taxon>Arthropoda</taxon>
        <taxon>Hexapoda</taxon>
        <taxon>Insecta</taxon>
        <taxon>Pterygota</taxon>
        <taxon>Neoptera</taxon>
        <taxon>Endopterygota</taxon>
        <taxon>Coleoptera</taxon>
        <taxon>Polyphaga</taxon>
        <taxon>Cucujiformia</taxon>
        <taxon>Chrysomeloidea</taxon>
        <taxon>Cerambycidae</taxon>
        <taxon>Lamiinae</taxon>
        <taxon>Acanthocinini</taxon>
        <taxon>Exocentrus</taxon>
    </lineage>
</organism>
<protein>
    <recommendedName>
        <fullName evidence="4">CAS1 domain-containing protein 1</fullName>
    </recommendedName>
</protein>
<dbReference type="Proteomes" id="UP001159042">
    <property type="component" value="Unassembled WGS sequence"/>
</dbReference>
<comment type="caution">
    <text evidence="2">The sequence shown here is derived from an EMBL/GenBank/DDBJ whole genome shotgun (WGS) entry which is preliminary data.</text>
</comment>
<sequence>MIGERSRIERIIDQINSRNAKKVALVLVVGFAFYHSLLHIRYGTNSCKWLLSDGRYKADQEWQPYGCMLHLYSKIDTRNCLRYIAYYGTETYFVFIGDTRIRELYIGFVEHLIQDEEISPKPQSHYTNLSHVDNKLKIKVDFIWAPLISPLMVESFREWQHAVDPPSVIIVGSALWPIIMSNGSVSMLQEYRKNLTRLVQPIDQLREKKTKVLWALQEPVNEDKLKHDYHMVSNELIDMYDKQAIELLSHSAADLWWSVRLVAQGMMSESPDGLYLAKKGSQTQCSNIAEYVLQ</sequence>
<feature type="transmembrane region" description="Helical" evidence="1">
    <location>
        <begin position="23"/>
        <end position="42"/>
    </location>
</feature>
<keyword evidence="1" id="KW-0472">Membrane</keyword>
<keyword evidence="1" id="KW-1133">Transmembrane helix</keyword>
<proteinExistence type="predicted"/>
<evidence type="ECO:0000256" key="1">
    <source>
        <dbReference type="SAM" id="Phobius"/>
    </source>
</evidence>
<evidence type="ECO:0008006" key="4">
    <source>
        <dbReference type="Google" id="ProtNLM"/>
    </source>
</evidence>
<evidence type="ECO:0000313" key="2">
    <source>
        <dbReference type="EMBL" id="KAJ8915832.1"/>
    </source>
</evidence>
<reference evidence="2 3" key="1">
    <citation type="journal article" date="2023" name="Insect Mol. Biol.">
        <title>Genome sequencing provides insights into the evolution of gene families encoding plant cell wall-degrading enzymes in longhorned beetles.</title>
        <authorList>
            <person name="Shin N.R."/>
            <person name="Okamura Y."/>
            <person name="Kirsch R."/>
            <person name="Pauchet Y."/>
        </authorList>
    </citation>
    <scope>NUCLEOTIDE SEQUENCE [LARGE SCALE GENOMIC DNA]</scope>
    <source>
        <strain evidence="2">EAD_L_NR</strain>
    </source>
</reference>
<name>A0AAV8VPE4_9CUCU</name>